<dbReference type="InterPro" id="IPR024623">
    <property type="entry name" value="YtxH"/>
</dbReference>
<feature type="transmembrane region" description="Helical" evidence="2">
    <location>
        <begin position="21"/>
        <end position="41"/>
    </location>
</feature>
<accession>A0A3L7K3T2</accession>
<dbReference type="EMBL" id="RCVZ01000002">
    <property type="protein sequence ID" value="RLQ97295.1"/>
    <property type="molecule type" value="Genomic_DNA"/>
</dbReference>
<evidence type="ECO:0000313" key="4">
    <source>
        <dbReference type="Proteomes" id="UP000276770"/>
    </source>
</evidence>
<evidence type="ECO:0000256" key="2">
    <source>
        <dbReference type="SAM" id="Phobius"/>
    </source>
</evidence>
<dbReference type="PANTHER" id="PTHR35792:SF3">
    <property type="entry name" value="IG HYPOTHETICAL 17707"/>
    <property type="match status" value="1"/>
</dbReference>
<proteinExistence type="predicted"/>
<reference evidence="3 4" key="1">
    <citation type="submission" date="2018-10" db="EMBL/GenBank/DDBJ databases">
        <title>Falsibacillus sp. genome draft.</title>
        <authorList>
            <person name="Shi S."/>
        </authorList>
    </citation>
    <scope>NUCLEOTIDE SEQUENCE [LARGE SCALE GENOMIC DNA]</scope>
    <source>
        <strain evidence="3 4">GY 10110</strain>
    </source>
</reference>
<dbReference type="PANTHER" id="PTHR35792">
    <property type="entry name" value="GENERAL STRESS PROTEIN"/>
    <property type="match status" value="1"/>
</dbReference>
<evidence type="ECO:0000313" key="3">
    <source>
        <dbReference type="EMBL" id="RLQ97295.1"/>
    </source>
</evidence>
<feature type="coiled-coil region" evidence="1">
    <location>
        <begin position="110"/>
        <end position="137"/>
    </location>
</feature>
<name>A0A3L7K3T2_9BACI</name>
<organism evidence="3 4">
    <name type="scientific">Falsibacillus albus</name>
    <dbReference type="NCBI Taxonomy" id="2478915"/>
    <lineage>
        <taxon>Bacteria</taxon>
        <taxon>Bacillati</taxon>
        <taxon>Bacillota</taxon>
        <taxon>Bacilli</taxon>
        <taxon>Bacillales</taxon>
        <taxon>Bacillaceae</taxon>
        <taxon>Falsibacillus</taxon>
    </lineage>
</organism>
<keyword evidence="2" id="KW-1133">Transmembrane helix</keyword>
<dbReference type="Pfam" id="PF12732">
    <property type="entry name" value="YtxH"/>
    <property type="match status" value="1"/>
</dbReference>
<keyword evidence="2" id="KW-0472">Membrane</keyword>
<dbReference type="Proteomes" id="UP000276770">
    <property type="component" value="Unassembled WGS sequence"/>
</dbReference>
<sequence length="141" mass="15802">MKTCRNRINKYYRSDAMNKKIFSYGLLFGTAIGAVSALLSAPSSGKELRTQLQESGDEWLNTLKEIKVNVQGLKDSVAKVSKEGKDTILQLTSDIKEIVQQWQLDSKPNKDQLKLEIAEIQQTIAELESEIHKSDKTTVSS</sequence>
<evidence type="ECO:0000256" key="1">
    <source>
        <dbReference type="SAM" id="Coils"/>
    </source>
</evidence>
<dbReference type="InterPro" id="IPR052928">
    <property type="entry name" value="Desiccation-related_membrane"/>
</dbReference>
<comment type="caution">
    <text evidence="3">The sequence shown here is derived from an EMBL/GenBank/DDBJ whole genome shotgun (WGS) entry which is preliminary data.</text>
</comment>
<dbReference type="AlphaFoldDB" id="A0A3L7K3T2"/>
<keyword evidence="1" id="KW-0175">Coiled coil</keyword>
<protein>
    <submittedName>
        <fullName evidence="3">YtxH domain-containing protein</fullName>
    </submittedName>
</protein>
<gene>
    <name evidence="3" type="ORF">D9X91_03860</name>
</gene>
<keyword evidence="4" id="KW-1185">Reference proteome</keyword>
<keyword evidence="2" id="KW-0812">Transmembrane</keyword>